<gene>
    <name evidence="3" type="ORF">G6F64_015481</name>
</gene>
<evidence type="ECO:0000313" key="4">
    <source>
        <dbReference type="Proteomes" id="UP000716291"/>
    </source>
</evidence>
<protein>
    <recommendedName>
        <fullName evidence="5">Secreted protein</fullName>
    </recommendedName>
</protein>
<name>A0A9P7BIF3_RHIOR</name>
<evidence type="ECO:0000313" key="3">
    <source>
        <dbReference type="EMBL" id="KAG1272641.1"/>
    </source>
</evidence>
<evidence type="ECO:0008006" key="5">
    <source>
        <dbReference type="Google" id="ProtNLM"/>
    </source>
</evidence>
<keyword evidence="2" id="KW-0732">Signal</keyword>
<evidence type="ECO:0000256" key="2">
    <source>
        <dbReference type="SAM" id="SignalP"/>
    </source>
</evidence>
<dbReference type="AlphaFoldDB" id="A0A9P7BIF3"/>
<dbReference type="EMBL" id="JAANQT010014628">
    <property type="protein sequence ID" value="KAG1272641.1"/>
    <property type="molecule type" value="Genomic_DNA"/>
</dbReference>
<feature type="region of interest" description="Disordered" evidence="1">
    <location>
        <begin position="39"/>
        <end position="73"/>
    </location>
</feature>
<accession>A0A9P7BIF3</accession>
<feature type="compositionally biased region" description="Pro residues" evidence="1">
    <location>
        <begin position="64"/>
        <end position="73"/>
    </location>
</feature>
<feature type="chain" id="PRO_5040244805" description="Secreted protein" evidence="2">
    <location>
        <begin position="29"/>
        <end position="73"/>
    </location>
</feature>
<dbReference type="Proteomes" id="UP000716291">
    <property type="component" value="Unassembled WGS sequence"/>
</dbReference>
<keyword evidence="4" id="KW-1185">Reference proteome</keyword>
<feature type="compositionally biased region" description="Polar residues" evidence="1">
    <location>
        <begin position="45"/>
        <end position="59"/>
    </location>
</feature>
<organism evidence="3 4">
    <name type="scientific">Rhizopus oryzae</name>
    <name type="common">Mucormycosis agent</name>
    <name type="synonym">Rhizopus arrhizus var. delemar</name>
    <dbReference type="NCBI Taxonomy" id="64495"/>
    <lineage>
        <taxon>Eukaryota</taxon>
        <taxon>Fungi</taxon>
        <taxon>Fungi incertae sedis</taxon>
        <taxon>Mucoromycota</taxon>
        <taxon>Mucoromycotina</taxon>
        <taxon>Mucoromycetes</taxon>
        <taxon>Mucorales</taxon>
        <taxon>Mucorineae</taxon>
        <taxon>Rhizopodaceae</taxon>
        <taxon>Rhizopus</taxon>
    </lineage>
</organism>
<comment type="caution">
    <text evidence="3">The sequence shown here is derived from an EMBL/GenBank/DDBJ whole genome shotgun (WGS) entry which is preliminary data.</text>
</comment>
<evidence type="ECO:0000256" key="1">
    <source>
        <dbReference type="SAM" id="MobiDB-lite"/>
    </source>
</evidence>
<reference evidence="3" key="1">
    <citation type="journal article" date="2020" name="Microb. Genom.">
        <title>Genetic diversity of clinical and environmental Mucorales isolates obtained from an investigation of mucormycosis cases among solid organ transplant recipients.</title>
        <authorList>
            <person name="Nguyen M.H."/>
            <person name="Kaul D."/>
            <person name="Muto C."/>
            <person name="Cheng S.J."/>
            <person name="Richter R.A."/>
            <person name="Bruno V.M."/>
            <person name="Liu G."/>
            <person name="Beyhan S."/>
            <person name="Sundermann A.J."/>
            <person name="Mounaud S."/>
            <person name="Pasculle A.W."/>
            <person name="Nierman W.C."/>
            <person name="Driscoll E."/>
            <person name="Cumbie R."/>
            <person name="Clancy C.J."/>
            <person name="Dupont C.L."/>
        </authorList>
    </citation>
    <scope>NUCLEOTIDE SEQUENCE</scope>
    <source>
        <strain evidence="3">GL11</strain>
    </source>
</reference>
<proteinExistence type="predicted"/>
<sequence>MLCCWSTLPSALKVALLALTRTAPAVTGLPSMPATISLTGRPAPSATTCPARLTSSPRTFSAKAPPPEADAAA</sequence>
<feature type="signal peptide" evidence="2">
    <location>
        <begin position="1"/>
        <end position="28"/>
    </location>
</feature>